<dbReference type="GeneID" id="89228374"/>
<protein>
    <submittedName>
        <fullName evidence="1">Uncharacterized protein</fullName>
    </submittedName>
</protein>
<evidence type="ECO:0000313" key="2">
    <source>
        <dbReference type="Proteomes" id="UP001304970"/>
    </source>
</evidence>
<dbReference type="AlphaFoldDB" id="A0AA96V5Z4"/>
<gene>
    <name evidence="1" type="ORF">MsAm2_09550</name>
</gene>
<dbReference type="Proteomes" id="UP001304970">
    <property type="component" value="Chromosome"/>
</dbReference>
<reference evidence="1 2" key="1">
    <citation type="submission" date="2023-07" db="EMBL/GenBank/DDBJ databases">
        <title>Closed genome sequence of Methanosarcinaceae archaeon Am2.</title>
        <authorList>
            <person name="Poehlein A."/>
            <person name="Protasov E."/>
            <person name="Platt K."/>
            <person name="Reeh H."/>
            <person name="Daniel R."/>
            <person name="Brune A."/>
        </authorList>
    </citation>
    <scope>NUCLEOTIDE SEQUENCE [LARGE SCALE GENOMIC DNA]</scope>
    <source>
        <strain evidence="1 2">Am2</strain>
    </source>
</reference>
<sequence>MDQNVELLETDRFDCVVVNVIKTMNYKGVTVEDTFSGGRVYFGKVPNDFDVQIGDVLYIGAKPLGEDRTRGSMEVYLYDENDKKLDWTLIY</sequence>
<organism evidence="1 2">
    <name type="scientific">Methanolapillus ohkumae</name>
    <dbReference type="NCBI Taxonomy" id="3028298"/>
    <lineage>
        <taxon>Archaea</taxon>
        <taxon>Methanobacteriati</taxon>
        <taxon>Methanobacteriota</taxon>
        <taxon>Stenosarchaea group</taxon>
        <taxon>Methanomicrobia</taxon>
        <taxon>Methanosarcinales</taxon>
        <taxon>Methanosarcinaceae</taxon>
        <taxon>Methanolapillus</taxon>
    </lineage>
</organism>
<dbReference type="EMBL" id="CP131061">
    <property type="protein sequence ID" value="WNY27164.1"/>
    <property type="molecule type" value="Genomic_DNA"/>
</dbReference>
<dbReference type="RefSeq" id="WP_338097144.1">
    <property type="nucleotide sequence ID" value="NZ_CP131061.1"/>
</dbReference>
<accession>A0AA96V5Z4</accession>
<evidence type="ECO:0000313" key="1">
    <source>
        <dbReference type="EMBL" id="WNY27164.1"/>
    </source>
</evidence>
<name>A0AA96V5Z4_9EURY</name>
<keyword evidence="2" id="KW-1185">Reference proteome</keyword>
<proteinExistence type="predicted"/>